<name>A0A3N5XYE6_9ALTE</name>
<dbReference type="AlphaFoldDB" id="A0A3N5XYE6"/>
<proteinExistence type="predicted"/>
<gene>
    <name evidence="6" type="ORF">DRW07_16460</name>
</gene>
<keyword evidence="3 5" id="KW-1133">Transmembrane helix</keyword>
<evidence type="ECO:0000256" key="2">
    <source>
        <dbReference type="ARBA" id="ARBA00022692"/>
    </source>
</evidence>
<keyword evidence="4 5" id="KW-0472">Membrane</keyword>
<comment type="subcellular location">
    <subcellularLocation>
        <location evidence="1">Membrane</location>
    </subcellularLocation>
</comment>
<evidence type="ECO:0000256" key="5">
    <source>
        <dbReference type="SAM" id="Phobius"/>
    </source>
</evidence>
<keyword evidence="2 5" id="KW-0812">Transmembrane</keyword>
<keyword evidence="6" id="KW-0808">Transferase</keyword>
<dbReference type="PANTHER" id="PTHR35814">
    <property type="match status" value="1"/>
</dbReference>
<reference evidence="6 7" key="1">
    <citation type="submission" date="2018-11" db="EMBL/GenBank/DDBJ databases">
        <authorList>
            <person name="Ye M.-Q."/>
            <person name="Du Z.-J."/>
        </authorList>
    </citation>
    <scope>NUCLEOTIDE SEQUENCE [LARGE SCALE GENOMIC DNA]</scope>
    <source>
        <strain evidence="6 7">U0105</strain>
    </source>
</reference>
<dbReference type="OrthoDB" id="8537976at2"/>
<dbReference type="Pfam" id="PF01124">
    <property type="entry name" value="MAPEG"/>
    <property type="match status" value="1"/>
</dbReference>
<evidence type="ECO:0000313" key="7">
    <source>
        <dbReference type="Proteomes" id="UP000275281"/>
    </source>
</evidence>
<dbReference type="Gene3D" id="1.20.120.550">
    <property type="entry name" value="Membrane associated eicosanoid/glutathione metabolism-like domain"/>
    <property type="match status" value="1"/>
</dbReference>
<dbReference type="InterPro" id="IPR023352">
    <property type="entry name" value="MAPEG-like_dom_sf"/>
</dbReference>
<dbReference type="GO" id="GO:0016020">
    <property type="term" value="C:membrane"/>
    <property type="evidence" value="ECO:0007669"/>
    <property type="project" value="UniProtKB-SubCell"/>
</dbReference>
<evidence type="ECO:0000256" key="3">
    <source>
        <dbReference type="ARBA" id="ARBA00022989"/>
    </source>
</evidence>
<dbReference type="PANTHER" id="PTHR35814:SF1">
    <property type="entry name" value="GLUTATHIONE S-TRANSFERASE-RELATED"/>
    <property type="match status" value="1"/>
</dbReference>
<dbReference type="GO" id="GO:0016740">
    <property type="term" value="F:transferase activity"/>
    <property type="evidence" value="ECO:0007669"/>
    <property type="project" value="UniProtKB-KW"/>
</dbReference>
<dbReference type="Proteomes" id="UP000275281">
    <property type="component" value="Unassembled WGS sequence"/>
</dbReference>
<organism evidence="6 7">
    <name type="scientific">Alteromonas sediminis</name>
    <dbReference type="NCBI Taxonomy" id="2259342"/>
    <lineage>
        <taxon>Bacteria</taxon>
        <taxon>Pseudomonadati</taxon>
        <taxon>Pseudomonadota</taxon>
        <taxon>Gammaproteobacteria</taxon>
        <taxon>Alteromonadales</taxon>
        <taxon>Alteromonadaceae</taxon>
        <taxon>Alteromonas/Salinimonas group</taxon>
        <taxon>Alteromonas</taxon>
    </lineage>
</organism>
<keyword evidence="7" id="KW-1185">Reference proteome</keyword>
<evidence type="ECO:0000256" key="4">
    <source>
        <dbReference type="ARBA" id="ARBA00023136"/>
    </source>
</evidence>
<sequence length="133" mass="14786">MSLMITSFYAGLLGLCYLYLSGLVIHGRIKGKVSLGDGGDCSLNRLIRAHSNFSEYVPITLILLACLEVNSAYTWPLHVSALLLLFGRILHAFGLRHHVGPSWQRLWGMLMTFFALAFLSIGNLTLLYWGSVI</sequence>
<dbReference type="SUPFAM" id="SSF161084">
    <property type="entry name" value="MAPEG domain-like"/>
    <property type="match status" value="1"/>
</dbReference>
<dbReference type="InterPro" id="IPR001129">
    <property type="entry name" value="Membr-assoc_MAPEG"/>
</dbReference>
<evidence type="ECO:0000313" key="6">
    <source>
        <dbReference type="EMBL" id="RPJ64916.1"/>
    </source>
</evidence>
<protein>
    <submittedName>
        <fullName evidence="6">Glutathione S-transferase</fullName>
    </submittedName>
</protein>
<accession>A0A3N5XYE6</accession>
<dbReference type="EMBL" id="RPOK01000006">
    <property type="protein sequence ID" value="RPJ64916.1"/>
    <property type="molecule type" value="Genomic_DNA"/>
</dbReference>
<dbReference type="RefSeq" id="WP_124029045.1">
    <property type="nucleotide sequence ID" value="NZ_JBHRSN010000013.1"/>
</dbReference>
<feature type="transmembrane region" description="Helical" evidence="5">
    <location>
        <begin position="107"/>
        <end position="129"/>
    </location>
</feature>
<feature type="transmembrane region" description="Helical" evidence="5">
    <location>
        <begin position="6"/>
        <end position="25"/>
    </location>
</feature>
<evidence type="ECO:0000256" key="1">
    <source>
        <dbReference type="ARBA" id="ARBA00004370"/>
    </source>
</evidence>
<comment type="caution">
    <text evidence="6">The sequence shown here is derived from an EMBL/GenBank/DDBJ whole genome shotgun (WGS) entry which is preliminary data.</text>
</comment>
<feature type="transmembrane region" description="Helical" evidence="5">
    <location>
        <begin position="77"/>
        <end position="95"/>
    </location>
</feature>